<comment type="caution">
    <text evidence="1">The sequence shown here is derived from an EMBL/GenBank/DDBJ whole genome shotgun (WGS) entry which is preliminary data.</text>
</comment>
<dbReference type="EMBL" id="JAMQJY010000003">
    <property type="protein sequence ID" value="MCM2677076.1"/>
    <property type="molecule type" value="Genomic_DNA"/>
</dbReference>
<keyword evidence="2" id="KW-1185">Reference proteome</keyword>
<gene>
    <name evidence="1" type="ORF">NDM98_17655</name>
</gene>
<proteinExistence type="predicted"/>
<accession>A0ABT0XMD9</accession>
<name>A0ABT0XMD9_9BACI</name>
<evidence type="ECO:0000313" key="2">
    <source>
        <dbReference type="Proteomes" id="UP001203665"/>
    </source>
</evidence>
<reference evidence="1" key="1">
    <citation type="submission" date="2022-06" db="EMBL/GenBank/DDBJ databases">
        <title>Alkalicoccobacillus porphyridii sp. nov., isolated from a marine red alga, Porphyridium purpureum and reclassification of Shouchella plakortidis and Shouchella gibsonii as Alkalicoccobacillus plakortidis comb. nov. and Alkalicoccobacillus gibsonii comb. nov.</title>
        <authorList>
            <person name="Kim K.H."/>
            <person name="Lee J.K."/>
            <person name="Han D.M."/>
            <person name="Baek J.H."/>
            <person name="Jeon C.O."/>
        </authorList>
    </citation>
    <scope>NUCLEOTIDE SEQUENCE</scope>
    <source>
        <strain evidence="1">DSM 19153</strain>
    </source>
</reference>
<sequence length="71" mass="7947">MNYTSEYFNDAPVGQIYSEAAERVTPILEGPESIQIEKILSDAIIRVQDGQDTPESSWDAAMNSLEREIGR</sequence>
<dbReference type="Proteomes" id="UP001203665">
    <property type="component" value="Unassembled WGS sequence"/>
</dbReference>
<dbReference type="RefSeq" id="WP_251610507.1">
    <property type="nucleotide sequence ID" value="NZ_JAMQJY010000003.1"/>
</dbReference>
<protein>
    <submittedName>
        <fullName evidence="1">Uncharacterized protein</fullName>
    </submittedName>
</protein>
<organism evidence="1 2">
    <name type="scientific">Alkalicoccobacillus plakortidis</name>
    <dbReference type="NCBI Taxonomy" id="444060"/>
    <lineage>
        <taxon>Bacteria</taxon>
        <taxon>Bacillati</taxon>
        <taxon>Bacillota</taxon>
        <taxon>Bacilli</taxon>
        <taxon>Bacillales</taxon>
        <taxon>Bacillaceae</taxon>
        <taxon>Alkalicoccobacillus</taxon>
    </lineage>
</organism>
<evidence type="ECO:0000313" key="1">
    <source>
        <dbReference type="EMBL" id="MCM2677076.1"/>
    </source>
</evidence>